<evidence type="ECO:0008006" key="4">
    <source>
        <dbReference type="Google" id="ProtNLM"/>
    </source>
</evidence>
<organism evidence="2 3">
    <name type="scientific">Aspergillus calidoustus</name>
    <dbReference type="NCBI Taxonomy" id="454130"/>
    <lineage>
        <taxon>Eukaryota</taxon>
        <taxon>Fungi</taxon>
        <taxon>Dikarya</taxon>
        <taxon>Ascomycota</taxon>
        <taxon>Pezizomycotina</taxon>
        <taxon>Eurotiomycetes</taxon>
        <taxon>Eurotiomycetidae</taxon>
        <taxon>Eurotiales</taxon>
        <taxon>Aspergillaceae</taxon>
        <taxon>Aspergillus</taxon>
        <taxon>Aspergillus subgen. Nidulantes</taxon>
    </lineage>
</organism>
<name>A0A0U5GKY7_ASPCI</name>
<dbReference type="Proteomes" id="UP000054771">
    <property type="component" value="Unassembled WGS sequence"/>
</dbReference>
<protein>
    <recommendedName>
        <fullName evidence="4">F-box domain-containing protein</fullName>
    </recommendedName>
</protein>
<evidence type="ECO:0000313" key="2">
    <source>
        <dbReference type="EMBL" id="CEL12029.1"/>
    </source>
</evidence>
<dbReference type="InterPro" id="IPR032675">
    <property type="entry name" value="LRR_dom_sf"/>
</dbReference>
<dbReference type="Gene3D" id="3.80.10.10">
    <property type="entry name" value="Ribonuclease Inhibitor"/>
    <property type="match status" value="1"/>
</dbReference>
<reference evidence="3" key="1">
    <citation type="journal article" date="2016" name="Genome Announc.">
        <title>Draft genome sequences of fungus Aspergillus calidoustus.</title>
        <authorList>
            <person name="Horn F."/>
            <person name="Linde J."/>
            <person name="Mattern D.J."/>
            <person name="Walther G."/>
            <person name="Guthke R."/>
            <person name="Scherlach K."/>
            <person name="Martin K."/>
            <person name="Brakhage A.A."/>
            <person name="Petzke L."/>
            <person name="Valiante V."/>
        </authorList>
    </citation>
    <scope>NUCLEOTIDE SEQUENCE [LARGE SCALE GENOMIC DNA]</scope>
    <source>
        <strain evidence="3">SF006504</strain>
    </source>
</reference>
<evidence type="ECO:0000313" key="3">
    <source>
        <dbReference type="Proteomes" id="UP000054771"/>
    </source>
</evidence>
<dbReference type="SUPFAM" id="SSF52047">
    <property type="entry name" value="RNI-like"/>
    <property type="match status" value="1"/>
</dbReference>
<keyword evidence="3" id="KW-1185">Reference proteome</keyword>
<proteinExistence type="predicted"/>
<accession>A0A0U5GKY7</accession>
<evidence type="ECO:0000256" key="1">
    <source>
        <dbReference type="SAM" id="MobiDB-lite"/>
    </source>
</evidence>
<feature type="compositionally biased region" description="Basic and acidic residues" evidence="1">
    <location>
        <begin position="831"/>
        <end position="842"/>
    </location>
</feature>
<dbReference type="EMBL" id="CDMC01000046">
    <property type="protein sequence ID" value="CEL12029.1"/>
    <property type="molecule type" value="Genomic_DNA"/>
</dbReference>
<dbReference type="OrthoDB" id="5402033at2759"/>
<feature type="region of interest" description="Disordered" evidence="1">
    <location>
        <begin position="768"/>
        <end position="842"/>
    </location>
</feature>
<sequence length="881" mass="100066">MPDPANLPPELFEQILATTLRDRAYNNAEHSRGFNVGTDIHQSSQLMTVSRAWYDIIRARLYSQWSYNGARNSRQYLWRFVRTILSRPCLAESVRAINVGNWGFYPDVLKADPAAADNVVILSDEDVNLMRTRLRLALHGTPNVDALEAKILNPEALANRDCMPLVILLLICLPNLLVLYMHLPETDLMGHVFKEILRCHENGSPLPCLRHLAHVHLLGEVKPAAPDAPWSPIVSRPALKLRDFWPCLWFPSLRTLALYDLDPEGAASLLEHQHQRGKICQVEELRLVISAGSASTGCDIQALLSLVPSLTRLSLNWDQSEFSIPDLWNALQHHRDTLEELDLYYTASHLDDRPPSPFGSLQEFSQLKRLDIQTYVLYGMTNEWLSSQHIAETLPESIDTLVLNLDWADKKAPDSLASFVATEVTFLMAQRRRPLKLLGLKDGDAEGSRGTFYYWKHRAAQSGNQEELERAGPEPYPGIWAACTAANTQLRIGGRLCLDPAFNTHCHYHRGGACTMLWRKTWDMRKDGLGRSRMFLDRLPQPVRGHGRGWQQFSQQTHTVPFTDHAGNPALMVFQNPPQIMYSTLPPLFPFVLYLTHPNAGPSPSQAEALVALYNIFDNSHLGSDFPFRLDVYFMPAGREADCKAHYLAERTSRLDIGMVLKLYRRLEFRYTRREDKLRWGQPILRNLSRLRPPVGRLPGMQHEFPDLEPYKAFLLISADEDWRDGEQRISCVKFDLAGSSAEDRERVAAQYMDVSDDEDDARPLLEEPEDEEALDPSDAGFNEDGQEGEENLEADGEEEVEVPEEDIETNDEEKEEAIDHPGSITQSVRISEDSPRTERASNDKVLGDWLRRAVGSIPEIPGYQLDTEQIRAAEMGWSNW</sequence>
<dbReference type="STRING" id="454130.A0A0U5GKY7"/>
<dbReference type="AlphaFoldDB" id="A0A0U5GKY7"/>
<gene>
    <name evidence="2" type="ORF">ASPCAL15122</name>
</gene>
<feature type="compositionally biased region" description="Acidic residues" evidence="1">
    <location>
        <begin position="785"/>
        <end position="817"/>
    </location>
</feature>